<dbReference type="Gene3D" id="3.30.70.270">
    <property type="match status" value="1"/>
</dbReference>
<keyword evidence="3" id="KW-0812">Transmembrane</keyword>
<dbReference type="SMART" id="SM00267">
    <property type="entry name" value="GGDEF"/>
    <property type="match status" value="1"/>
</dbReference>
<name>A0A2S9KI87_9BURK</name>
<gene>
    <name evidence="6" type="ORF">C6P61_02410</name>
    <name evidence="5" type="ORF">F5985_16865</name>
</gene>
<reference evidence="6 7" key="1">
    <citation type="submission" date="2018-03" db="EMBL/GenBank/DDBJ databases">
        <title>Comparative genomics illustrates the genes involved in a hyperalkaliphilic mechanisms of Serpentinomonas isolated from highly-alkaline calcium-rich serpentinized springs.</title>
        <authorList>
            <person name="Suzuki S."/>
            <person name="Ishii S."/>
            <person name="Walworth N."/>
            <person name="Bird L."/>
            <person name="Kuenen J.G."/>
            <person name="Nealson K.H."/>
        </authorList>
    </citation>
    <scope>NUCLEOTIDE SEQUENCE [LARGE SCALE GENOMIC DNA]</scope>
    <source>
        <strain evidence="6 7">83</strain>
    </source>
</reference>
<dbReference type="Proteomes" id="UP000238326">
    <property type="component" value="Unassembled WGS sequence"/>
</dbReference>
<evidence type="ECO:0000313" key="7">
    <source>
        <dbReference type="Proteomes" id="UP000238326"/>
    </source>
</evidence>
<organism evidence="6 7">
    <name type="scientific">Malikia spinosa</name>
    <dbReference type="NCBI Taxonomy" id="86180"/>
    <lineage>
        <taxon>Bacteria</taxon>
        <taxon>Pseudomonadati</taxon>
        <taxon>Pseudomonadota</taxon>
        <taxon>Betaproteobacteria</taxon>
        <taxon>Burkholderiales</taxon>
        <taxon>Comamonadaceae</taxon>
        <taxon>Malikia</taxon>
    </lineage>
</organism>
<dbReference type="InterPro" id="IPR000160">
    <property type="entry name" value="GGDEF_dom"/>
</dbReference>
<evidence type="ECO:0000313" key="8">
    <source>
        <dbReference type="Proteomes" id="UP000481947"/>
    </source>
</evidence>
<feature type="domain" description="GGDEF" evidence="4">
    <location>
        <begin position="379"/>
        <end position="506"/>
    </location>
</feature>
<feature type="transmembrane region" description="Helical" evidence="3">
    <location>
        <begin position="316"/>
        <end position="335"/>
    </location>
</feature>
<dbReference type="InterPro" id="IPR050469">
    <property type="entry name" value="Diguanylate_Cyclase"/>
</dbReference>
<dbReference type="Gene3D" id="3.40.190.10">
    <property type="entry name" value="Periplasmic binding protein-like II"/>
    <property type="match status" value="2"/>
</dbReference>
<evidence type="ECO:0000313" key="5">
    <source>
        <dbReference type="EMBL" id="MYZ53752.1"/>
    </source>
</evidence>
<dbReference type="Pfam" id="PF00990">
    <property type="entry name" value="GGDEF"/>
    <property type="match status" value="1"/>
</dbReference>
<dbReference type="InterPro" id="IPR043128">
    <property type="entry name" value="Rev_trsase/Diguanyl_cyclase"/>
</dbReference>
<feature type="transmembrane region" description="Helical" evidence="3">
    <location>
        <begin position="45"/>
        <end position="65"/>
    </location>
</feature>
<sequence length="506" mass="56673">MDRVFIGFSFAQSDRFKFSISTIGYIRIFFSCGSRFRHKRFSLTAVIRTVLVCLFVWFPILAVSAEAAPGIGLTAQQKAYLAQAGTIRMCVDPDWMPFERINGAGRHEGIAADLIQLVAQRVGLKIELHPVSTWQESLEASKAGVCQIMSFLNQTPEREQWLIFTSAIFFDPNVIITREEHRYIGDLKGLSGESVALPRGTMVEERIRREYPNLRPILTGSESESVKLVSERQADLTIRSLIVAAYAIKKEGLFNLKIAGHVPEFTNQLRIGVVKHDRVLRDILDQGVKTLTPEDREAISNRHVVIQVQQGFDYRLVWRILAGSALILLVSLFWIRKLRALNRELERLSITDRLTGLHNRLKLDMVLEAEILRAIRSGHCFSVILIDIDHFKRINDQHGHPTGDLVLVDLAQLLRAGTRATDFVGRWGGEEFLIICSDTDGAGAAKLAETLRQIIQDHPFPVVERQSASFGVTCFGPGDSASEIVSRADAALYLAKTAGRNCVRSV</sequence>
<evidence type="ECO:0000259" key="4">
    <source>
        <dbReference type="PROSITE" id="PS50887"/>
    </source>
</evidence>
<dbReference type="SMART" id="SM00062">
    <property type="entry name" value="PBPb"/>
    <property type="match status" value="1"/>
</dbReference>
<dbReference type="CDD" id="cd01949">
    <property type="entry name" value="GGDEF"/>
    <property type="match status" value="1"/>
</dbReference>
<comment type="catalytic activity">
    <reaction evidence="2">
        <text>2 GTP = 3',3'-c-di-GMP + 2 diphosphate</text>
        <dbReference type="Rhea" id="RHEA:24898"/>
        <dbReference type="ChEBI" id="CHEBI:33019"/>
        <dbReference type="ChEBI" id="CHEBI:37565"/>
        <dbReference type="ChEBI" id="CHEBI:58805"/>
        <dbReference type="EC" id="2.7.7.65"/>
    </reaction>
</comment>
<dbReference type="FunFam" id="3.30.70.270:FF:000001">
    <property type="entry name" value="Diguanylate cyclase domain protein"/>
    <property type="match status" value="1"/>
</dbReference>
<dbReference type="InterPro" id="IPR029787">
    <property type="entry name" value="Nucleotide_cyclase"/>
</dbReference>
<dbReference type="AlphaFoldDB" id="A0A2S9KI87"/>
<dbReference type="EMBL" id="PVLR01000007">
    <property type="protein sequence ID" value="PRD70150.1"/>
    <property type="molecule type" value="Genomic_DNA"/>
</dbReference>
<dbReference type="InterPro" id="IPR001638">
    <property type="entry name" value="Solute-binding_3/MltF_N"/>
</dbReference>
<dbReference type="CDD" id="cd13708">
    <property type="entry name" value="PBP2_BvgS_like_1"/>
    <property type="match status" value="1"/>
</dbReference>
<keyword evidence="7" id="KW-1185">Reference proteome</keyword>
<accession>A0A2S9KI87</accession>
<dbReference type="Pfam" id="PF00497">
    <property type="entry name" value="SBP_bac_3"/>
    <property type="match status" value="1"/>
</dbReference>
<dbReference type="EMBL" id="VYSB01000027">
    <property type="protein sequence ID" value="MYZ53752.1"/>
    <property type="molecule type" value="Genomic_DNA"/>
</dbReference>
<dbReference type="PANTHER" id="PTHR45138">
    <property type="entry name" value="REGULATORY COMPONENTS OF SENSORY TRANSDUCTION SYSTEM"/>
    <property type="match status" value="1"/>
</dbReference>
<dbReference type="Proteomes" id="UP000481947">
    <property type="component" value="Unassembled WGS sequence"/>
</dbReference>
<evidence type="ECO:0000256" key="2">
    <source>
        <dbReference type="ARBA" id="ARBA00034247"/>
    </source>
</evidence>
<evidence type="ECO:0000313" key="6">
    <source>
        <dbReference type="EMBL" id="PRD70150.1"/>
    </source>
</evidence>
<dbReference type="EC" id="2.7.7.65" evidence="1"/>
<dbReference type="GO" id="GO:0052621">
    <property type="term" value="F:diguanylate cyclase activity"/>
    <property type="evidence" value="ECO:0007669"/>
    <property type="project" value="UniProtKB-EC"/>
</dbReference>
<dbReference type="PANTHER" id="PTHR45138:SF9">
    <property type="entry name" value="DIGUANYLATE CYCLASE DGCM-RELATED"/>
    <property type="match status" value="1"/>
</dbReference>
<dbReference type="OrthoDB" id="9813903at2"/>
<dbReference type="NCBIfam" id="TIGR00254">
    <property type="entry name" value="GGDEF"/>
    <property type="match status" value="1"/>
</dbReference>
<dbReference type="SUPFAM" id="SSF53850">
    <property type="entry name" value="Periplasmic binding protein-like II"/>
    <property type="match status" value="1"/>
</dbReference>
<proteinExistence type="predicted"/>
<keyword evidence="3" id="KW-0472">Membrane</keyword>
<evidence type="ECO:0000256" key="1">
    <source>
        <dbReference type="ARBA" id="ARBA00012528"/>
    </source>
</evidence>
<protein>
    <recommendedName>
        <fullName evidence="1">diguanylate cyclase</fullName>
        <ecNumber evidence="1">2.7.7.65</ecNumber>
    </recommendedName>
</protein>
<dbReference type="PROSITE" id="PS50887">
    <property type="entry name" value="GGDEF"/>
    <property type="match status" value="1"/>
</dbReference>
<keyword evidence="3" id="KW-1133">Transmembrane helix</keyword>
<comment type="caution">
    <text evidence="6">The sequence shown here is derived from an EMBL/GenBank/DDBJ whole genome shotgun (WGS) entry which is preliminary data.</text>
</comment>
<evidence type="ECO:0000256" key="3">
    <source>
        <dbReference type="SAM" id="Phobius"/>
    </source>
</evidence>
<reference evidence="5 8" key="2">
    <citation type="submission" date="2019-09" db="EMBL/GenBank/DDBJ databases">
        <title>Identification of Malikia spinosa a prominent benzene-, toluene-, and ethylbenzene-degrading bacterium: enrichment, isolation and whole genome sequencing.</title>
        <authorList>
            <person name="Tancsics A."/>
            <person name="Revesz F."/>
            <person name="Kriszt B."/>
        </authorList>
    </citation>
    <scope>NUCLEOTIDE SEQUENCE [LARGE SCALE GENOMIC DNA]</scope>
    <source>
        <strain evidence="5 8">AB6</strain>
    </source>
</reference>
<dbReference type="SUPFAM" id="SSF55073">
    <property type="entry name" value="Nucleotide cyclase"/>
    <property type="match status" value="1"/>
</dbReference>